<dbReference type="Gene3D" id="3.30.1490.100">
    <property type="entry name" value="DNA polymerase, Y-family, little finger domain"/>
    <property type="match status" value="1"/>
</dbReference>
<dbReference type="FunFam" id="3.40.1170.60:FF:000008">
    <property type="entry name" value="DNA polymerase eta subunit"/>
    <property type="match status" value="1"/>
</dbReference>
<accession>A0A4S4KDL6</accession>
<keyword evidence="2" id="KW-0808">Transferase</keyword>
<keyword evidence="6" id="KW-0862">Zinc</keyword>
<evidence type="ECO:0000256" key="2">
    <source>
        <dbReference type="ARBA" id="ARBA00022679"/>
    </source>
</evidence>
<dbReference type="AlphaFoldDB" id="A0A4S4KDL6"/>
<evidence type="ECO:0000256" key="1">
    <source>
        <dbReference type="ARBA" id="ARBA00004123"/>
    </source>
</evidence>
<evidence type="ECO:0000256" key="6">
    <source>
        <dbReference type="ARBA" id="ARBA00022833"/>
    </source>
</evidence>
<dbReference type="InterPro" id="IPR001126">
    <property type="entry name" value="UmuC"/>
</dbReference>
<dbReference type="InterPro" id="IPR043502">
    <property type="entry name" value="DNA/RNA_pol_sf"/>
</dbReference>
<sequence length="731" mass="81789">MASSSSSKPNSAIWKGKSKATENDYDDLSPVITYRHLHSHNLGVKDPLRVIALCDSDAFYAACEQVRLGIDTTRPLVVLQWESLIAVNYPARKFGISRMDKVKDALKRCPELVVVHVATFKEGEAEPGYWENPDTLTHKVSLDYYRRESWKIYHMFKEGLPTGEVEKASIDEAFIDFTRPVREEILKRYPYLAEVPPDAVQGKDSPLPPPPPLSWDSLSTVIPVHPPPSDDAKEPGTGSEDNCQSITPEIPKNRKDTQEPDYPTTWHDVALSIGAELMSKIRQDIHTKLGYTTSAGIARNKFLAKKAKQPGDIPLTGYTQTSFLLLFTITSAFHLIRPFSGTPQYRTIYSRSHFKRFLGGKLGVALAQEYDVSTVSDLLTVNLDEMQNKFGEESIWVWEILRYIVIYMSVKEKPPITKSMLASKNLPHPIVKASQGHHWIRVLAAELALRLKEAREAIPALWPKSIVLHVRQGAWLLLLIHRCFEPVLLRVNYVPAPLVVVCPGYDGFRSKQAPFQFTKDISVDIIAGAGDKLWKELVGTESSRATPMKITNVSLSFSGMESVGSGQKRIEGFLNFSTKPPSTTGEASINSNVILKRKRTSSLDTDMREINDVPRERTAKEKMVSFLCERCKKRIGLSKDFTATLGIGSDRNESDLDDEIKEALSKLRGEHDDFHFAQDLAANLEAGNGRATIRPAEIGPANKKSKTKKGTATRIDSKDKQKGIAKFFTQQ</sequence>
<feature type="domain" description="UBZ3-type" evidence="12">
    <location>
        <begin position="621"/>
        <end position="683"/>
    </location>
</feature>
<dbReference type="Gene3D" id="3.30.70.270">
    <property type="match status" value="1"/>
</dbReference>
<dbReference type="GO" id="GO:0007064">
    <property type="term" value="P:mitotic sister chromatid cohesion"/>
    <property type="evidence" value="ECO:0007669"/>
    <property type="project" value="UniProtKB-ARBA"/>
</dbReference>
<dbReference type="GO" id="GO:0009314">
    <property type="term" value="P:response to radiation"/>
    <property type="evidence" value="ECO:0007669"/>
    <property type="project" value="TreeGrafter"/>
</dbReference>
<gene>
    <name evidence="13" type="ORF">EW026_g5581</name>
</gene>
<dbReference type="GO" id="GO:0008270">
    <property type="term" value="F:zinc ion binding"/>
    <property type="evidence" value="ECO:0007669"/>
    <property type="project" value="UniProtKB-KW"/>
</dbReference>
<evidence type="ECO:0000256" key="5">
    <source>
        <dbReference type="ARBA" id="ARBA00022771"/>
    </source>
</evidence>
<evidence type="ECO:0000256" key="3">
    <source>
        <dbReference type="ARBA" id="ARBA00022723"/>
    </source>
</evidence>
<keyword evidence="7" id="KW-0234">DNA repair</keyword>
<dbReference type="GO" id="GO:0005657">
    <property type="term" value="C:replication fork"/>
    <property type="evidence" value="ECO:0007669"/>
    <property type="project" value="UniProtKB-ARBA"/>
</dbReference>
<dbReference type="GO" id="GO:0006281">
    <property type="term" value="P:DNA repair"/>
    <property type="evidence" value="ECO:0007669"/>
    <property type="project" value="UniProtKB-KW"/>
</dbReference>
<protein>
    <recommendedName>
        <fullName evidence="9">DNA polymerase eta</fullName>
    </recommendedName>
</protein>
<dbReference type="PROSITE" id="PS51907">
    <property type="entry name" value="ZF_UBZ3"/>
    <property type="match status" value="1"/>
</dbReference>
<dbReference type="SUPFAM" id="SSF100879">
    <property type="entry name" value="Lesion bypass DNA polymerase (Y-family), little finger domain"/>
    <property type="match status" value="1"/>
</dbReference>
<dbReference type="Pfam" id="PF00817">
    <property type="entry name" value="IMS"/>
    <property type="match status" value="1"/>
</dbReference>
<evidence type="ECO:0000256" key="9">
    <source>
        <dbReference type="ARBA" id="ARBA00044975"/>
    </source>
</evidence>
<proteinExistence type="predicted"/>
<dbReference type="GO" id="GO:0005634">
    <property type="term" value="C:nucleus"/>
    <property type="evidence" value="ECO:0007669"/>
    <property type="project" value="UniProtKB-SubCell"/>
</dbReference>
<dbReference type="Gene3D" id="1.10.150.20">
    <property type="entry name" value="5' to 3' exonuclease, C-terminal subdomain"/>
    <property type="match status" value="1"/>
</dbReference>
<keyword evidence="14" id="KW-1185">Reference proteome</keyword>
<keyword evidence="3" id="KW-0479">Metal-binding</keyword>
<dbReference type="SUPFAM" id="SSF56672">
    <property type="entry name" value="DNA/RNA polymerases"/>
    <property type="match status" value="1"/>
</dbReference>
<keyword evidence="4" id="KW-0227">DNA damage</keyword>
<dbReference type="PIRSF" id="PIRSF036603">
    <property type="entry name" value="DPol_eta"/>
    <property type="match status" value="1"/>
</dbReference>
<evidence type="ECO:0000313" key="13">
    <source>
        <dbReference type="EMBL" id="THG96204.1"/>
    </source>
</evidence>
<evidence type="ECO:0000313" key="14">
    <source>
        <dbReference type="Proteomes" id="UP000309038"/>
    </source>
</evidence>
<dbReference type="Proteomes" id="UP000309038">
    <property type="component" value="Unassembled WGS sequence"/>
</dbReference>
<evidence type="ECO:0000259" key="12">
    <source>
        <dbReference type="PROSITE" id="PS51907"/>
    </source>
</evidence>
<comment type="caution">
    <text evidence="13">The sequence shown here is derived from an EMBL/GenBank/DDBJ whole genome shotgun (WGS) entry which is preliminary data.</text>
</comment>
<dbReference type="GO" id="GO:0070987">
    <property type="term" value="P:error-free translesion synthesis"/>
    <property type="evidence" value="ECO:0007669"/>
    <property type="project" value="UniProtKB-ARBA"/>
</dbReference>
<dbReference type="GO" id="GO:0003887">
    <property type="term" value="F:DNA-directed DNA polymerase activity"/>
    <property type="evidence" value="ECO:0007669"/>
    <property type="project" value="TreeGrafter"/>
</dbReference>
<evidence type="ECO:0000259" key="11">
    <source>
        <dbReference type="PROSITE" id="PS50173"/>
    </source>
</evidence>
<feature type="region of interest" description="Disordered" evidence="10">
    <location>
        <begin position="694"/>
        <end position="731"/>
    </location>
</feature>
<evidence type="ECO:0000256" key="4">
    <source>
        <dbReference type="ARBA" id="ARBA00022763"/>
    </source>
</evidence>
<comment type="subcellular location">
    <subcellularLocation>
        <location evidence="1">Nucleus</location>
    </subcellularLocation>
</comment>
<dbReference type="PROSITE" id="PS50173">
    <property type="entry name" value="UMUC"/>
    <property type="match status" value="1"/>
</dbReference>
<keyword evidence="5" id="KW-0863">Zinc-finger</keyword>
<dbReference type="InterPro" id="IPR017961">
    <property type="entry name" value="DNA_pol_Y-fam_little_finger"/>
</dbReference>
<organism evidence="13 14">
    <name type="scientific">Hermanssonia centrifuga</name>
    <dbReference type="NCBI Taxonomy" id="98765"/>
    <lineage>
        <taxon>Eukaryota</taxon>
        <taxon>Fungi</taxon>
        <taxon>Dikarya</taxon>
        <taxon>Basidiomycota</taxon>
        <taxon>Agaricomycotina</taxon>
        <taxon>Agaricomycetes</taxon>
        <taxon>Polyporales</taxon>
        <taxon>Meruliaceae</taxon>
        <taxon>Hermanssonia</taxon>
    </lineage>
</organism>
<keyword evidence="8" id="KW-0539">Nucleus</keyword>
<dbReference type="PANTHER" id="PTHR45873">
    <property type="entry name" value="DNA POLYMERASE ETA"/>
    <property type="match status" value="1"/>
</dbReference>
<dbReference type="GO" id="GO:0003684">
    <property type="term" value="F:damaged DNA binding"/>
    <property type="evidence" value="ECO:0007669"/>
    <property type="project" value="InterPro"/>
</dbReference>
<dbReference type="Pfam" id="PF11799">
    <property type="entry name" value="IMS_C"/>
    <property type="match status" value="1"/>
</dbReference>
<feature type="domain" description="UmuC" evidence="11">
    <location>
        <begin position="51"/>
        <end position="305"/>
    </location>
</feature>
<dbReference type="InterPro" id="IPR041298">
    <property type="entry name" value="UBZ3"/>
</dbReference>
<evidence type="ECO:0000256" key="8">
    <source>
        <dbReference type="ARBA" id="ARBA00023242"/>
    </source>
</evidence>
<feature type="region of interest" description="Disordered" evidence="10">
    <location>
        <begin position="197"/>
        <end position="262"/>
    </location>
</feature>
<name>A0A4S4KDL6_9APHY</name>
<dbReference type="InterPro" id="IPR043128">
    <property type="entry name" value="Rev_trsase/Diguanyl_cyclase"/>
</dbReference>
<dbReference type="InterPro" id="IPR036775">
    <property type="entry name" value="DNA_pol_Y-fam_lit_finger_sf"/>
</dbReference>
<dbReference type="EMBL" id="SGPJ01000253">
    <property type="protein sequence ID" value="THG96204.1"/>
    <property type="molecule type" value="Genomic_DNA"/>
</dbReference>
<evidence type="ECO:0000256" key="10">
    <source>
        <dbReference type="SAM" id="MobiDB-lite"/>
    </source>
</evidence>
<dbReference type="PANTHER" id="PTHR45873:SF1">
    <property type="entry name" value="DNA POLYMERASE ETA"/>
    <property type="match status" value="1"/>
</dbReference>
<evidence type="ECO:0000256" key="7">
    <source>
        <dbReference type="ARBA" id="ARBA00023204"/>
    </source>
</evidence>
<dbReference type="Gene3D" id="3.40.1170.60">
    <property type="match status" value="1"/>
</dbReference>
<dbReference type="GO" id="GO:0042276">
    <property type="term" value="P:error-prone translesion synthesis"/>
    <property type="evidence" value="ECO:0007669"/>
    <property type="project" value="TreeGrafter"/>
</dbReference>
<dbReference type="GO" id="GO:0035861">
    <property type="term" value="C:site of double-strand break"/>
    <property type="evidence" value="ECO:0007669"/>
    <property type="project" value="TreeGrafter"/>
</dbReference>
<reference evidence="13 14" key="1">
    <citation type="submission" date="2019-02" db="EMBL/GenBank/DDBJ databases">
        <title>Genome sequencing of the rare red list fungi Phlebia centrifuga.</title>
        <authorList>
            <person name="Buettner E."/>
            <person name="Kellner H."/>
        </authorList>
    </citation>
    <scope>NUCLEOTIDE SEQUENCE [LARGE SCALE GENOMIC DNA]</scope>
    <source>
        <strain evidence="13 14">DSM 108282</strain>
    </source>
</reference>
<dbReference type="InterPro" id="IPR052230">
    <property type="entry name" value="DNA_polymerase_eta"/>
</dbReference>